<evidence type="ECO:0000313" key="1">
    <source>
        <dbReference type="EMBL" id="KAJ3804452.1"/>
    </source>
</evidence>
<proteinExistence type="predicted"/>
<dbReference type="EMBL" id="MU795995">
    <property type="protein sequence ID" value="KAJ3804452.1"/>
    <property type="molecule type" value="Genomic_DNA"/>
</dbReference>
<sequence>MAGTTPSSIQSKLRQFEAYASFTGFEISVPNCMIAVFGKEVVTDTVFMLHDKPLQKKKKLKYIGVHHQTGRGSIYKDNYQVLADKAKNAAGAVLHAKAFMGSDMPIRDMITMYWARIDPDLKSGAKFIMDVVASHREQLEEVQHYFLRRVFSLQKRSSTQILFTETGVMPIRYRRIILFFKNVQYLVNLPHHHLAWKAFSEAYSLAQNGHTSIILEACRVLDNLPIPFTWNIPEFEDITTAYLNDLITGIQNSMEKTLQKAVISCPRTIDSLKERKVYD</sequence>
<keyword evidence="2" id="KW-1185">Reference proteome</keyword>
<organism evidence="1 2">
    <name type="scientific">Lentinula aff. lateritia</name>
    <dbReference type="NCBI Taxonomy" id="2804960"/>
    <lineage>
        <taxon>Eukaryota</taxon>
        <taxon>Fungi</taxon>
        <taxon>Dikarya</taxon>
        <taxon>Basidiomycota</taxon>
        <taxon>Agaricomycotina</taxon>
        <taxon>Agaricomycetes</taxon>
        <taxon>Agaricomycetidae</taxon>
        <taxon>Agaricales</taxon>
        <taxon>Marasmiineae</taxon>
        <taxon>Omphalotaceae</taxon>
        <taxon>Lentinula</taxon>
    </lineage>
</organism>
<reference evidence="1" key="1">
    <citation type="submission" date="2022-09" db="EMBL/GenBank/DDBJ databases">
        <title>A Global Phylogenomic Analysis of the Shiitake Genus Lentinula.</title>
        <authorList>
            <consortium name="DOE Joint Genome Institute"/>
            <person name="Sierra-Patev S."/>
            <person name="Min B."/>
            <person name="Naranjo-Ortiz M."/>
            <person name="Looney B."/>
            <person name="Konkel Z."/>
            <person name="Slot J.C."/>
            <person name="Sakamoto Y."/>
            <person name="Steenwyk J.L."/>
            <person name="Rokas A."/>
            <person name="Carro J."/>
            <person name="Camarero S."/>
            <person name="Ferreira P."/>
            <person name="Molpeceres G."/>
            <person name="Ruiz-Duenas F.J."/>
            <person name="Serrano A."/>
            <person name="Henrissat B."/>
            <person name="Drula E."/>
            <person name="Hughes K.W."/>
            <person name="Mata J.L."/>
            <person name="Ishikawa N.K."/>
            <person name="Vargas-Isla R."/>
            <person name="Ushijima S."/>
            <person name="Smith C.A."/>
            <person name="Ahrendt S."/>
            <person name="Andreopoulos W."/>
            <person name="He G."/>
            <person name="Labutti K."/>
            <person name="Lipzen A."/>
            <person name="Ng V."/>
            <person name="Riley R."/>
            <person name="Sandor L."/>
            <person name="Barry K."/>
            <person name="Martinez A.T."/>
            <person name="Xiao Y."/>
            <person name="Gibbons J.G."/>
            <person name="Terashima K."/>
            <person name="Grigoriev I.V."/>
            <person name="Hibbett D.S."/>
        </authorList>
    </citation>
    <scope>NUCLEOTIDE SEQUENCE</scope>
    <source>
        <strain evidence="1">TMI1499</strain>
    </source>
</reference>
<gene>
    <name evidence="1" type="ORF">F5876DRAFT_83138</name>
</gene>
<protein>
    <submittedName>
        <fullName evidence="1">Uncharacterized protein</fullName>
    </submittedName>
</protein>
<accession>A0ACC1TIE5</accession>
<evidence type="ECO:0000313" key="2">
    <source>
        <dbReference type="Proteomes" id="UP001163835"/>
    </source>
</evidence>
<comment type="caution">
    <text evidence="1">The sequence shown here is derived from an EMBL/GenBank/DDBJ whole genome shotgun (WGS) entry which is preliminary data.</text>
</comment>
<dbReference type="Proteomes" id="UP001163835">
    <property type="component" value="Unassembled WGS sequence"/>
</dbReference>
<name>A0ACC1TIE5_9AGAR</name>